<name>A0A4U0TLN0_9PEZI</name>
<keyword evidence="3" id="KW-1185">Reference proteome</keyword>
<dbReference type="EMBL" id="NAJL01000065">
    <property type="protein sequence ID" value="TKA22858.1"/>
    <property type="molecule type" value="Genomic_DNA"/>
</dbReference>
<evidence type="ECO:0000313" key="2">
    <source>
        <dbReference type="EMBL" id="TKA22858.1"/>
    </source>
</evidence>
<proteinExistence type="predicted"/>
<accession>A0A4U0TLN0</accession>
<evidence type="ECO:0000256" key="1">
    <source>
        <dbReference type="SAM" id="SignalP"/>
    </source>
</evidence>
<dbReference type="CDD" id="cd00657">
    <property type="entry name" value="Ferritin_like"/>
    <property type="match status" value="1"/>
</dbReference>
<keyword evidence="1" id="KW-0732">Signal</keyword>
<dbReference type="Pfam" id="PF13668">
    <property type="entry name" value="Ferritin_2"/>
    <property type="match status" value="1"/>
</dbReference>
<comment type="caution">
    <text evidence="2">The sequence shown here is derived from an EMBL/GenBank/DDBJ whole genome shotgun (WGS) entry which is preliminary data.</text>
</comment>
<dbReference type="InterPro" id="IPR052965">
    <property type="entry name" value="Pigment-catalase-like"/>
</dbReference>
<feature type="signal peptide" evidence="1">
    <location>
        <begin position="1"/>
        <end position="18"/>
    </location>
</feature>
<dbReference type="PANTHER" id="PTHR31694:SF26">
    <property type="entry name" value="OS05G0151100 PROTEIN"/>
    <property type="match status" value="1"/>
</dbReference>
<evidence type="ECO:0000313" key="3">
    <source>
        <dbReference type="Proteomes" id="UP000308549"/>
    </source>
</evidence>
<dbReference type="Proteomes" id="UP000308549">
    <property type="component" value="Unassembled WGS sequence"/>
</dbReference>
<dbReference type="AlphaFoldDB" id="A0A4U0TLN0"/>
<sequence>MKSSQCLTLLALMGMSIAFPFPGLHRPSKRQTLMDLNDVDIVNYALTLEHLEATFYHQGLTNFTHSDFTTAGFPDPFYPNLATIAAHEAAHVTFLTTALLALNQTPVAACTYSFNTPDPATFIATAAIFEGIGVSAYLGAAPQITDKAILTAAGSILTVEARHNAYIRAAALAESPFPQTQDAPLTPDEVYTLASTFIASCPASNPSIPLKAFPTLKVTTTAGGKVTSGQVLDVETGDFELVAKDAGAHLYAAFVSANGPVFATLEAGSAGTAEAAAVGHAFRVTVPEGVNGQSYLLLSNCNETVSDRTVVAGPTFVEALITNDPLSPALVGARNSTLK</sequence>
<gene>
    <name evidence="2" type="ORF">B0A50_07758</name>
</gene>
<protein>
    <recommendedName>
        <fullName evidence="4">Stress response protein rds1p</fullName>
    </recommendedName>
</protein>
<dbReference type="OrthoDB" id="1001765at2759"/>
<organism evidence="2 3">
    <name type="scientific">Salinomyces thailandicus</name>
    <dbReference type="NCBI Taxonomy" id="706561"/>
    <lineage>
        <taxon>Eukaryota</taxon>
        <taxon>Fungi</taxon>
        <taxon>Dikarya</taxon>
        <taxon>Ascomycota</taxon>
        <taxon>Pezizomycotina</taxon>
        <taxon>Dothideomycetes</taxon>
        <taxon>Dothideomycetidae</taxon>
        <taxon>Mycosphaerellales</taxon>
        <taxon>Teratosphaeriaceae</taxon>
        <taxon>Salinomyces</taxon>
    </lineage>
</organism>
<dbReference type="PANTHER" id="PTHR31694">
    <property type="entry name" value="DESICCATION-LIKE PROTEIN"/>
    <property type="match status" value="1"/>
</dbReference>
<reference evidence="2 3" key="1">
    <citation type="submission" date="2017-03" db="EMBL/GenBank/DDBJ databases">
        <title>Genomes of endolithic fungi from Antarctica.</title>
        <authorList>
            <person name="Coleine C."/>
            <person name="Masonjones S."/>
            <person name="Stajich J.E."/>
        </authorList>
    </citation>
    <scope>NUCLEOTIDE SEQUENCE [LARGE SCALE GENOMIC DNA]</scope>
    <source>
        <strain evidence="2 3">CCFEE 6315</strain>
    </source>
</reference>
<dbReference type="InterPro" id="IPR009078">
    <property type="entry name" value="Ferritin-like_SF"/>
</dbReference>
<evidence type="ECO:0008006" key="4">
    <source>
        <dbReference type="Google" id="ProtNLM"/>
    </source>
</evidence>
<dbReference type="InterPro" id="IPR012347">
    <property type="entry name" value="Ferritin-like"/>
</dbReference>
<feature type="chain" id="PRO_5020454499" description="Stress response protein rds1p" evidence="1">
    <location>
        <begin position="19"/>
        <end position="339"/>
    </location>
</feature>
<dbReference type="Gene3D" id="1.20.1260.10">
    <property type="match status" value="1"/>
</dbReference>
<dbReference type="SUPFAM" id="SSF47240">
    <property type="entry name" value="Ferritin-like"/>
    <property type="match status" value="1"/>
</dbReference>